<evidence type="ECO:0000256" key="1">
    <source>
        <dbReference type="SAM" id="MobiDB-lite"/>
    </source>
</evidence>
<dbReference type="AlphaFoldDB" id="A0A4Y2T7B1"/>
<feature type="compositionally biased region" description="Polar residues" evidence="1">
    <location>
        <begin position="42"/>
        <end position="61"/>
    </location>
</feature>
<keyword evidence="3" id="KW-1185">Reference proteome</keyword>
<feature type="non-terminal residue" evidence="2">
    <location>
        <position position="61"/>
    </location>
</feature>
<proteinExistence type="predicted"/>
<dbReference type="EMBL" id="BGPR01026641">
    <property type="protein sequence ID" value="GBN96514.1"/>
    <property type="molecule type" value="Genomic_DNA"/>
</dbReference>
<evidence type="ECO:0000313" key="2">
    <source>
        <dbReference type="EMBL" id="GBN96514.1"/>
    </source>
</evidence>
<dbReference type="Proteomes" id="UP000499080">
    <property type="component" value="Unassembled WGS sequence"/>
</dbReference>
<name>A0A4Y2T7B1_ARAVE</name>
<organism evidence="2 3">
    <name type="scientific">Araneus ventricosus</name>
    <name type="common">Orbweaver spider</name>
    <name type="synonym">Epeira ventricosa</name>
    <dbReference type="NCBI Taxonomy" id="182803"/>
    <lineage>
        <taxon>Eukaryota</taxon>
        <taxon>Metazoa</taxon>
        <taxon>Ecdysozoa</taxon>
        <taxon>Arthropoda</taxon>
        <taxon>Chelicerata</taxon>
        <taxon>Arachnida</taxon>
        <taxon>Araneae</taxon>
        <taxon>Araneomorphae</taxon>
        <taxon>Entelegynae</taxon>
        <taxon>Araneoidea</taxon>
        <taxon>Araneidae</taxon>
        <taxon>Araneus</taxon>
    </lineage>
</organism>
<protein>
    <submittedName>
        <fullName evidence="2">Uncharacterized protein</fullName>
    </submittedName>
</protein>
<feature type="region of interest" description="Disordered" evidence="1">
    <location>
        <begin position="37"/>
        <end position="61"/>
    </location>
</feature>
<comment type="caution">
    <text evidence="2">The sequence shown here is derived from an EMBL/GenBank/DDBJ whole genome shotgun (WGS) entry which is preliminary data.</text>
</comment>
<reference evidence="2 3" key="1">
    <citation type="journal article" date="2019" name="Sci. Rep.">
        <title>Orb-weaving spider Araneus ventricosus genome elucidates the spidroin gene catalogue.</title>
        <authorList>
            <person name="Kono N."/>
            <person name="Nakamura H."/>
            <person name="Ohtoshi R."/>
            <person name="Moran D.A.P."/>
            <person name="Shinohara A."/>
            <person name="Yoshida Y."/>
            <person name="Fujiwara M."/>
            <person name="Mori M."/>
            <person name="Tomita M."/>
            <person name="Arakawa K."/>
        </authorList>
    </citation>
    <scope>NUCLEOTIDE SEQUENCE [LARGE SCALE GENOMIC DNA]</scope>
</reference>
<evidence type="ECO:0000313" key="3">
    <source>
        <dbReference type="Proteomes" id="UP000499080"/>
    </source>
</evidence>
<gene>
    <name evidence="2" type="ORF">AVEN_9066_1</name>
</gene>
<sequence>MNNWQTWQQQEREAAVVNTCPTRNLRVSDDRTSCSKGLFGKISSSPPQAKSRPPTEQLTGL</sequence>
<accession>A0A4Y2T7B1</accession>